<dbReference type="Proteomes" id="UP000266497">
    <property type="component" value="Unassembled WGS sequence"/>
</dbReference>
<evidence type="ECO:0000313" key="3">
    <source>
        <dbReference type="Proteomes" id="UP000266497"/>
    </source>
</evidence>
<dbReference type="Pfam" id="PF24718">
    <property type="entry name" value="HTH_73"/>
    <property type="match status" value="1"/>
</dbReference>
<evidence type="ECO:0000313" key="2">
    <source>
        <dbReference type="EMBL" id="RGR32647.1"/>
    </source>
</evidence>
<dbReference type="EMBL" id="QRUD01000083">
    <property type="protein sequence ID" value="RGR32647.1"/>
    <property type="molecule type" value="Genomic_DNA"/>
</dbReference>
<dbReference type="RefSeq" id="WP_117893775.1">
    <property type="nucleotide sequence ID" value="NZ_CP143952.1"/>
</dbReference>
<sequence>MNIDELAQKLEKMFNSGENKNAMTQLFMIIYYDEITRLCQKEFYSINSFCRTLQEKAHLSGKTYYIELRKGYKLAKYVKVRTEYINHW</sequence>
<name>A0A395ULG5_PHOVU</name>
<feature type="domain" description="HTH-like" evidence="1">
    <location>
        <begin position="2"/>
        <end position="80"/>
    </location>
</feature>
<dbReference type="InterPro" id="IPR056975">
    <property type="entry name" value="HTH_73"/>
</dbReference>
<organism evidence="2 3">
    <name type="scientific">Phocaeicola vulgatus</name>
    <name type="common">Bacteroides vulgatus</name>
    <dbReference type="NCBI Taxonomy" id="821"/>
    <lineage>
        <taxon>Bacteria</taxon>
        <taxon>Pseudomonadati</taxon>
        <taxon>Bacteroidota</taxon>
        <taxon>Bacteroidia</taxon>
        <taxon>Bacteroidales</taxon>
        <taxon>Bacteroidaceae</taxon>
        <taxon>Phocaeicola</taxon>
    </lineage>
</organism>
<proteinExistence type="predicted"/>
<comment type="caution">
    <text evidence="2">The sequence shown here is derived from an EMBL/GenBank/DDBJ whole genome shotgun (WGS) entry which is preliminary data.</text>
</comment>
<protein>
    <recommendedName>
        <fullName evidence="1">HTH-like domain-containing protein</fullName>
    </recommendedName>
</protein>
<reference evidence="2 3" key="1">
    <citation type="submission" date="2018-08" db="EMBL/GenBank/DDBJ databases">
        <title>A genome reference for cultivated species of the human gut microbiota.</title>
        <authorList>
            <person name="Zou Y."/>
            <person name="Xue W."/>
            <person name="Luo G."/>
        </authorList>
    </citation>
    <scope>NUCLEOTIDE SEQUENCE [LARGE SCALE GENOMIC DNA]</scope>
    <source>
        <strain evidence="2 3">AF25-30LB</strain>
    </source>
</reference>
<gene>
    <name evidence="2" type="ORF">DWY53_20265</name>
</gene>
<evidence type="ECO:0000259" key="1">
    <source>
        <dbReference type="Pfam" id="PF24718"/>
    </source>
</evidence>
<dbReference type="AlphaFoldDB" id="A0A395ULG5"/>
<accession>A0A395ULG5</accession>